<dbReference type="EMBL" id="LSYS01005497">
    <property type="protein sequence ID" value="OPJ77433.1"/>
    <property type="molecule type" value="Genomic_DNA"/>
</dbReference>
<dbReference type="Proteomes" id="UP000190648">
    <property type="component" value="Unassembled WGS sequence"/>
</dbReference>
<reference evidence="2 3" key="1">
    <citation type="submission" date="2016-02" db="EMBL/GenBank/DDBJ databases">
        <title>Band-tailed pigeon sequencing and assembly.</title>
        <authorList>
            <person name="Soares A.E."/>
            <person name="Novak B.J."/>
            <person name="Rice E.S."/>
            <person name="O'Connell B."/>
            <person name="Chang D."/>
            <person name="Weber S."/>
            <person name="Shapiro B."/>
        </authorList>
    </citation>
    <scope>NUCLEOTIDE SEQUENCE [LARGE SCALE GENOMIC DNA]</scope>
    <source>
        <strain evidence="2">BTP2013</strain>
        <tissue evidence="2">Blood</tissue>
    </source>
</reference>
<organism evidence="2 3">
    <name type="scientific">Patagioenas fasciata monilis</name>
    <dbReference type="NCBI Taxonomy" id="372326"/>
    <lineage>
        <taxon>Eukaryota</taxon>
        <taxon>Metazoa</taxon>
        <taxon>Chordata</taxon>
        <taxon>Craniata</taxon>
        <taxon>Vertebrata</taxon>
        <taxon>Euteleostomi</taxon>
        <taxon>Archelosauria</taxon>
        <taxon>Archosauria</taxon>
        <taxon>Dinosauria</taxon>
        <taxon>Saurischia</taxon>
        <taxon>Theropoda</taxon>
        <taxon>Coelurosauria</taxon>
        <taxon>Aves</taxon>
        <taxon>Neognathae</taxon>
        <taxon>Neoaves</taxon>
        <taxon>Columbimorphae</taxon>
        <taxon>Columbiformes</taxon>
        <taxon>Columbidae</taxon>
        <taxon>Patagioenas</taxon>
    </lineage>
</organism>
<sequence length="99" mass="10628">MAAPGSHLTVPARPQKKAALRKDGRHGLLTERVILTWQRQKPPPGQPRSLLRGPEADRCWSPSSRRCGEGATAAARGACAGARQSIPETICGRFQDSST</sequence>
<evidence type="ECO:0000313" key="2">
    <source>
        <dbReference type="EMBL" id="OPJ77433.1"/>
    </source>
</evidence>
<feature type="region of interest" description="Disordered" evidence="1">
    <location>
        <begin position="39"/>
        <end position="65"/>
    </location>
</feature>
<accession>A0A1V4JZA4</accession>
<gene>
    <name evidence="2" type="ORF">AV530_007750</name>
</gene>
<proteinExistence type="predicted"/>
<dbReference type="AlphaFoldDB" id="A0A1V4JZA4"/>
<name>A0A1V4JZA4_PATFA</name>
<keyword evidence="3" id="KW-1185">Reference proteome</keyword>
<feature type="region of interest" description="Disordered" evidence="1">
    <location>
        <begin position="1"/>
        <end position="24"/>
    </location>
</feature>
<evidence type="ECO:0000313" key="3">
    <source>
        <dbReference type="Proteomes" id="UP000190648"/>
    </source>
</evidence>
<comment type="caution">
    <text evidence="2">The sequence shown here is derived from an EMBL/GenBank/DDBJ whole genome shotgun (WGS) entry which is preliminary data.</text>
</comment>
<protein>
    <submittedName>
        <fullName evidence="2">Uncharacterized protein</fullName>
    </submittedName>
</protein>
<evidence type="ECO:0000256" key="1">
    <source>
        <dbReference type="SAM" id="MobiDB-lite"/>
    </source>
</evidence>